<dbReference type="NCBIfam" id="TIGR03798">
    <property type="entry name" value="leader_Nif11"/>
    <property type="match status" value="1"/>
</dbReference>
<evidence type="ECO:0000313" key="3">
    <source>
        <dbReference type="Proteomes" id="UP000651156"/>
    </source>
</evidence>
<proteinExistence type="predicted"/>
<protein>
    <submittedName>
        <fullName evidence="2">Nif11-like leader peptide family natural product</fullName>
    </submittedName>
</protein>
<feature type="domain" description="Nif11" evidence="1">
    <location>
        <begin position="1"/>
        <end position="51"/>
    </location>
</feature>
<evidence type="ECO:0000313" key="2">
    <source>
        <dbReference type="EMBL" id="MBE9193154.1"/>
    </source>
</evidence>
<dbReference type="InterPro" id="IPR022516">
    <property type="entry name" value="CHP03798_Ocin"/>
</dbReference>
<dbReference type="Proteomes" id="UP000651156">
    <property type="component" value="Unassembled WGS sequence"/>
</dbReference>
<gene>
    <name evidence="2" type="ORF">IQ230_22945</name>
</gene>
<dbReference type="RefSeq" id="WP_193934547.1">
    <property type="nucleotide sequence ID" value="NZ_CAWPMZ010000127.1"/>
</dbReference>
<evidence type="ECO:0000259" key="1">
    <source>
        <dbReference type="Pfam" id="PF07862"/>
    </source>
</evidence>
<organism evidence="2 3">
    <name type="scientific">Gloeocapsopsis crepidinum LEGE 06123</name>
    <dbReference type="NCBI Taxonomy" id="588587"/>
    <lineage>
        <taxon>Bacteria</taxon>
        <taxon>Bacillati</taxon>
        <taxon>Cyanobacteriota</taxon>
        <taxon>Cyanophyceae</taxon>
        <taxon>Oscillatoriophycideae</taxon>
        <taxon>Chroococcales</taxon>
        <taxon>Chroococcaceae</taxon>
        <taxon>Gloeocapsopsis</taxon>
    </lineage>
</organism>
<dbReference type="EMBL" id="JADEWN010000079">
    <property type="protein sequence ID" value="MBE9193154.1"/>
    <property type="molecule type" value="Genomic_DNA"/>
</dbReference>
<dbReference type="InterPro" id="IPR012903">
    <property type="entry name" value="Nif11"/>
</dbReference>
<comment type="caution">
    <text evidence="2">The sequence shown here is derived from an EMBL/GenBank/DDBJ whole genome shotgun (WGS) entry which is preliminary data.</text>
</comment>
<reference evidence="2 3" key="1">
    <citation type="submission" date="2020-10" db="EMBL/GenBank/DDBJ databases">
        <authorList>
            <person name="Castelo-Branco R."/>
            <person name="Eusebio N."/>
            <person name="Adriana R."/>
            <person name="Vieira A."/>
            <person name="Brugerolle De Fraissinette N."/>
            <person name="Rezende De Castro R."/>
            <person name="Schneider M.P."/>
            <person name="Vasconcelos V."/>
            <person name="Leao P.N."/>
        </authorList>
    </citation>
    <scope>NUCLEOTIDE SEQUENCE [LARGE SCALE GENOMIC DNA]</scope>
    <source>
        <strain evidence="2 3">LEGE 06123</strain>
    </source>
</reference>
<sequence length="104" mass="11339">MSQANVEQFIQQVAQDAALQEQLKSTTATEDFQTKMVDLGKQKGLSFAENDVASYMKTQATQTIGRSPNEKLTEEELETVAGGLTPATIGAANLTFAIYRYTKS</sequence>
<keyword evidence="3" id="KW-1185">Reference proteome</keyword>
<dbReference type="Pfam" id="PF07862">
    <property type="entry name" value="Nif11"/>
    <property type="match status" value="1"/>
</dbReference>
<accession>A0ABR9UXX6</accession>
<name>A0ABR9UXX6_9CHRO</name>